<gene>
    <name evidence="1" type="ordered locus">NT01CX_1821</name>
</gene>
<evidence type="ECO:0000313" key="1">
    <source>
        <dbReference type="EMBL" id="ABK61142.1"/>
    </source>
</evidence>
<keyword evidence="2" id="KW-1185">Reference proteome</keyword>
<sequence>MLRTEEYICNSTGQILAGEEIVKGIISKETEDK</sequence>
<organism evidence="1 2">
    <name type="scientific">Clostridium novyi (strain NT)</name>
    <dbReference type="NCBI Taxonomy" id="386415"/>
    <lineage>
        <taxon>Bacteria</taxon>
        <taxon>Bacillati</taxon>
        <taxon>Bacillota</taxon>
        <taxon>Clostridia</taxon>
        <taxon>Eubacteriales</taxon>
        <taxon>Clostridiaceae</taxon>
        <taxon>Clostridium</taxon>
    </lineage>
</organism>
<reference evidence="1 2" key="1">
    <citation type="journal article" date="2006" name="Nat. Biotechnol.">
        <title>The genome and transcriptomes of the anti-tumor agent Clostridium novyi-NT.</title>
        <authorList>
            <person name="Bettegowda C."/>
            <person name="Huang X."/>
            <person name="Lin J."/>
            <person name="Cheong I."/>
            <person name="Kohli M."/>
            <person name="Szabo S.A."/>
            <person name="Zhang X."/>
            <person name="Diaz L.A. Jr."/>
            <person name="Velculescu V.E."/>
            <person name="Parmigiani G."/>
            <person name="Kinzler K.W."/>
            <person name="Vogelstein B."/>
            <person name="Zhou S."/>
        </authorList>
    </citation>
    <scope>NUCLEOTIDE SEQUENCE [LARGE SCALE GENOMIC DNA]</scope>
    <source>
        <strain evidence="1 2">NT</strain>
    </source>
</reference>
<accession>A0PZU2</accession>
<dbReference type="KEGG" id="cno:NT01CX_1821"/>
<dbReference type="EMBL" id="CP000382">
    <property type="protein sequence ID" value="ABK61142.1"/>
    <property type="molecule type" value="Genomic_DNA"/>
</dbReference>
<proteinExistence type="predicted"/>
<dbReference type="AlphaFoldDB" id="A0PZU2"/>
<protein>
    <submittedName>
        <fullName evidence="1">Uncharacterized protein</fullName>
    </submittedName>
</protein>
<dbReference type="HOGENOM" id="CLU_3381293_0_0_9"/>
<name>A0PZU2_CLONN</name>
<evidence type="ECO:0000313" key="2">
    <source>
        <dbReference type="Proteomes" id="UP000008220"/>
    </source>
</evidence>
<dbReference type="Proteomes" id="UP000008220">
    <property type="component" value="Chromosome"/>
</dbReference>